<dbReference type="InterPro" id="IPR032880">
    <property type="entry name" value="CSC1/OSCA1-like_N"/>
</dbReference>
<keyword evidence="3" id="KW-0813">Transport</keyword>
<dbReference type="Pfam" id="PF02714">
    <property type="entry name" value="RSN1_7TM"/>
    <property type="match status" value="1"/>
</dbReference>
<comment type="caution">
    <text evidence="12">The sequence shown here is derived from an EMBL/GenBank/DDBJ whole genome shotgun (WGS) entry which is preliminary data.</text>
</comment>
<evidence type="ECO:0000313" key="13">
    <source>
        <dbReference type="Proteomes" id="UP000554235"/>
    </source>
</evidence>
<evidence type="ECO:0000259" key="9">
    <source>
        <dbReference type="Pfam" id="PF02714"/>
    </source>
</evidence>
<feature type="domain" description="CSC1/OSCA1-like 7TM region" evidence="9">
    <location>
        <begin position="395"/>
        <end position="680"/>
    </location>
</feature>
<feature type="transmembrane region" description="Helical" evidence="8">
    <location>
        <begin position="691"/>
        <end position="710"/>
    </location>
</feature>
<gene>
    <name evidence="12" type="ORF">FALBO_15306</name>
</gene>
<dbReference type="PANTHER" id="PTHR13018">
    <property type="entry name" value="PROBABLE MEMBRANE PROTEIN DUF221-RELATED"/>
    <property type="match status" value="1"/>
</dbReference>
<evidence type="ECO:0000256" key="5">
    <source>
        <dbReference type="ARBA" id="ARBA00022989"/>
    </source>
</evidence>
<evidence type="ECO:0000256" key="8">
    <source>
        <dbReference type="SAM" id="Phobius"/>
    </source>
</evidence>
<organism evidence="12 13">
    <name type="scientific">Fusarium albosuccineum</name>
    <dbReference type="NCBI Taxonomy" id="1237068"/>
    <lineage>
        <taxon>Eukaryota</taxon>
        <taxon>Fungi</taxon>
        <taxon>Dikarya</taxon>
        <taxon>Ascomycota</taxon>
        <taxon>Pezizomycotina</taxon>
        <taxon>Sordariomycetes</taxon>
        <taxon>Hypocreomycetidae</taxon>
        <taxon>Hypocreales</taxon>
        <taxon>Nectriaceae</taxon>
        <taxon>Fusarium</taxon>
        <taxon>Fusarium decemcellulare species complex</taxon>
    </lineage>
</organism>
<feature type="transmembrane region" description="Helical" evidence="8">
    <location>
        <begin position="126"/>
        <end position="143"/>
    </location>
</feature>
<feature type="transmembrane region" description="Helical" evidence="8">
    <location>
        <begin position="608"/>
        <end position="635"/>
    </location>
</feature>
<evidence type="ECO:0000256" key="1">
    <source>
        <dbReference type="ARBA" id="ARBA00004141"/>
    </source>
</evidence>
<dbReference type="InterPro" id="IPR045122">
    <property type="entry name" value="Csc1-like"/>
</dbReference>
<sequence length="1023" mass="114916">MDVHSLIRLFSRQDGGEKDPGQELLDLLKQPFNDQLQAASMYSALAVSLPVTIFIAICFSLLRPYNQAIYAPKMKHADEKHAPPPIGRAPWSWITALRKTKEEQLVHLIGMDATVFLRFVRMCRNMFLTLCVTGVGILLPVHVSHWENIGDAKGNTWVSKITPLHVWGKAIWAQVVIAWAFNIIVAVFLWINYRKVLQLRRKYFESEEYQKSLHSRTLMIFDIPKKGRSDEGIARIIDSVAPNSSFARTAVARNVKELPELISQHDHAVRKLESILAKYLKDPQNVPPARPMCRPSKKDRSYGTYPKGQKVDAIEYYTQRIRALEVQIKEVRQSVDKRGSMPYGFASYSDIAEAHGIAYACRKKKPVGAVVKLAPRPNDIIWENMPLSSATRSRRRWINNFWITLLTLFWIVPNLGIAIFLVNLQNLGSVWPAFYKTLLENPNFWGIVQGILSPALMSLIYLILPIIFRRLSIKAGDQTKTGRERHVLGKLYAFFVFNNLIIFSIFSVIWSFVAAVVKDTAVDKTKDVWQSIKDNDIAAALFTTLCTNSPFWVTYLLQRQLGAAIDLAQLWPLVQAFFLKKFASPTPRELIELTAPPPFEYASYYNYFLYYATVTMCFAGIQPLVLPATALYFLIDSWLKKYLLLYRFVTKTESGGMFWRVIFNRFIFAVMLSNLVVMLTCWVRGDGGTHIEFFCLVPLPFLMLAFKIYCNRAFDNELRYYSTRDVTKQAENGVNPKESRLRSERLANRFGHPALYKPLITPMVHSKAQNLLPAIYKGRLTDGREVNPSDMMSVSGYSDMYALDSMQGGRPGKSANNNIPGFEYVSETQMDFEFYKNRAEFAEDHGGGEIYGRPGEIMRPDTPGSWGDGSDHGSRPGTPVGRTASPFAPGGGNQRLMSMSSTSDTSYQAYRPTAPGYAGFTQQATVGSEGPSRTRSPMYSQNNDSSSGLGLIQNAAAPPVGGLSTPSRTPGVSPGPSTGALGGGPRGYSGLAQNENDMDITDPSQYDYFRGSSKTRRNPGEGW</sequence>
<dbReference type="GO" id="GO:0005227">
    <property type="term" value="F:calcium-activated cation channel activity"/>
    <property type="evidence" value="ECO:0007669"/>
    <property type="project" value="InterPro"/>
</dbReference>
<dbReference type="GO" id="GO:0005886">
    <property type="term" value="C:plasma membrane"/>
    <property type="evidence" value="ECO:0007669"/>
    <property type="project" value="TreeGrafter"/>
</dbReference>
<feature type="domain" description="CSC1/OSCA1-like cytosolic" evidence="11">
    <location>
        <begin position="215"/>
        <end position="384"/>
    </location>
</feature>
<feature type="transmembrane region" description="Helical" evidence="8">
    <location>
        <begin position="401"/>
        <end position="424"/>
    </location>
</feature>
<feature type="transmembrane region" description="Helical" evidence="8">
    <location>
        <begin position="41"/>
        <end position="62"/>
    </location>
</feature>
<proteinExistence type="inferred from homology"/>
<feature type="region of interest" description="Disordered" evidence="7">
    <location>
        <begin position="845"/>
        <end position="1023"/>
    </location>
</feature>
<reference evidence="12 13" key="1">
    <citation type="submission" date="2020-01" db="EMBL/GenBank/DDBJ databases">
        <title>Identification and distribution of gene clusters putatively required for synthesis of sphingolipid metabolism inhibitors in phylogenetically diverse species of the filamentous fungus Fusarium.</title>
        <authorList>
            <person name="Kim H.-S."/>
            <person name="Busman M."/>
            <person name="Brown D.W."/>
            <person name="Divon H."/>
            <person name="Uhlig S."/>
            <person name="Proctor R.H."/>
        </authorList>
    </citation>
    <scope>NUCLEOTIDE SEQUENCE [LARGE SCALE GENOMIC DNA]</scope>
    <source>
        <strain evidence="12 13">NRRL 20459</strain>
    </source>
</reference>
<feature type="transmembrane region" description="Helical" evidence="8">
    <location>
        <begin position="444"/>
        <end position="468"/>
    </location>
</feature>
<comment type="subcellular location">
    <subcellularLocation>
        <location evidence="1">Membrane</location>
        <topology evidence="1">Multi-pass membrane protein</topology>
    </subcellularLocation>
</comment>
<evidence type="ECO:0000259" key="10">
    <source>
        <dbReference type="Pfam" id="PF13967"/>
    </source>
</evidence>
<evidence type="ECO:0000256" key="2">
    <source>
        <dbReference type="ARBA" id="ARBA00007779"/>
    </source>
</evidence>
<feature type="transmembrane region" description="Helical" evidence="8">
    <location>
        <begin position="666"/>
        <end position="685"/>
    </location>
</feature>
<dbReference type="InterPro" id="IPR027815">
    <property type="entry name" value="CSC1/OSCA1-like_cyt"/>
</dbReference>
<dbReference type="OrthoDB" id="2150324at2759"/>
<feature type="transmembrane region" description="Helical" evidence="8">
    <location>
        <begin position="171"/>
        <end position="193"/>
    </location>
</feature>
<dbReference type="PANTHER" id="PTHR13018:SF149">
    <property type="entry name" value="DOMAIN PROTEIN, PUTATIVE (AFU_ORTHOLOGUE AFUA_3G11660)-RELATED"/>
    <property type="match status" value="1"/>
</dbReference>
<dbReference type="Proteomes" id="UP000554235">
    <property type="component" value="Unassembled WGS sequence"/>
</dbReference>
<keyword evidence="4 8" id="KW-0812">Transmembrane</keyword>
<feature type="domain" description="CSC1/OSCA1-like N-terminal transmembrane" evidence="10">
    <location>
        <begin position="41"/>
        <end position="191"/>
    </location>
</feature>
<feature type="compositionally biased region" description="Polar residues" evidence="7">
    <location>
        <begin position="895"/>
        <end position="908"/>
    </location>
</feature>
<name>A0A8H4NZH5_9HYPO</name>
<evidence type="ECO:0000256" key="3">
    <source>
        <dbReference type="ARBA" id="ARBA00022448"/>
    </source>
</evidence>
<dbReference type="Pfam" id="PF14703">
    <property type="entry name" value="PHM7_cyt"/>
    <property type="match status" value="1"/>
</dbReference>
<feature type="compositionally biased region" description="Polar residues" evidence="7">
    <location>
        <begin position="920"/>
        <end position="948"/>
    </location>
</feature>
<keyword evidence="5 8" id="KW-1133">Transmembrane helix</keyword>
<evidence type="ECO:0000256" key="4">
    <source>
        <dbReference type="ARBA" id="ARBA00022692"/>
    </source>
</evidence>
<dbReference type="InterPro" id="IPR003864">
    <property type="entry name" value="CSC1/OSCA1-like_7TM"/>
</dbReference>
<comment type="similarity">
    <text evidence="2">Belongs to the CSC1 (TC 1.A.17) family.</text>
</comment>
<evidence type="ECO:0000256" key="7">
    <source>
        <dbReference type="SAM" id="MobiDB-lite"/>
    </source>
</evidence>
<dbReference type="EMBL" id="JAADYS010002637">
    <property type="protein sequence ID" value="KAF4456944.1"/>
    <property type="molecule type" value="Genomic_DNA"/>
</dbReference>
<keyword evidence="13" id="KW-1185">Reference proteome</keyword>
<evidence type="ECO:0000259" key="11">
    <source>
        <dbReference type="Pfam" id="PF14703"/>
    </source>
</evidence>
<evidence type="ECO:0000313" key="12">
    <source>
        <dbReference type="EMBL" id="KAF4456944.1"/>
    </source>
</evidence>
<feature type="transmembrane region" description="Helical" evidence="8">
    <location>
        <begin position="489"/>
        <end position="517"/>
    </location>
</feature>
<accession>A0A8H4NZH5</accession>
<dbReference type="AlphaFoldDB" id="A0A8H4NZH5"/>
<evidence type="ECO:0000256" key="6">
    <source>
        <dbReference type="ARBA" id="ARBA00023136"/>
    </source>
</evidence>
<dbReference type="Pfam" id="PF13967">
    <property type="entry name" value="RSN1_TM"/>
    <property type="match status" value="1"/>
</dbReference>
<protein>
    <submittedName>
        <fullName evidence="12">RSN1 Overexpression rescues sro7 sop1 in l</fullName>
    </submittedName>
</protein>
<keyword evidence="6 8" id="KW-0472">Membrane</keyword>
<feature type="region of interest" description="Disordered" evidence="7">
    <location>
        <begin position="286"/>
        <end position="305"/>
    </location>
</feature>